<gene>
    <name evidence="8" type="ORF">G3A50_20450</name>
</gene>
<dbReference type="InterPro" id="IPR038488">
    <property type="entry name" value="Integrase_DNA-bd_sf"/>
</dbReference>
<dbReference type="PANTHER" id="PTHR30629">
    <property type="entry name" value="PROPHAGE INTEGRASE"/>
    <property type="match status" value="1"/>
</dbReference>
<dbReference type="CDD" id="cd00801">
    <property type="entry name" value="INT_P4_C"/>
    <property type="match status" value="1"/>
</dbReference>
<organism evidence="8 9">
    <name type="scientific">Ancylobacter pratisalsi</name>
    <dbReference type="NCBI Taxonomy" id="1745854"/>
    <lineage>
        <taxon>Bacteria</taxon>
        <taxon>Pseudomonadati</taxon>
        <taxon>Pseudomonadota</taxon>
        <taxon>Alphaproteobacteria</taxon>
        <taxon>Hyphomicrobiales</taxon>
        <taxon>Xanthobacteraceae</taxon>
        <taxon>Ancylobacter</taxon>
    </lineage>
</organism>
<dbReference type="SUPFAM" id="SSF56349">
    <property type="entry name" value="DNA breaking-rejoining enzymes"/>
    <property type="match status" value="1"/>
</dbReference>
<comment type="similarity">
    <text evidence="1">Belongs to the 'phage' integrase family.</text>
</comment>
<sequence length="425" mass="46288">MARALDRLSARFVATCTKPGRHADGGGLYLAIAPNGSRKRWTFFYKRAGKQREMGLGPASSVSLAEARRKADAARRLLADGIDPLEAKRAAEKPSSVPTFGDAADAHIAAMAPSWRNSKHEAQWRMTLSRVRDGDGRLTADGYSTSLRDKPVDHIDTAAVLAVLSAIWNDKPETAARLRGRIEAVLDAATAAGHRAGPNPARWKGHLSVILPKPKKLARGHHPAMPWAQLPAFVGKLRLVRGMGALALEFLVLTAARSGEVREARWREIDLARELWTVPAERMKAGREHRVPLTSRAVEILHIVAQLRPAGDNGDALVFPSSKHSRPLSDMTLTAVLRRHAGGEFTAHGFRSSFRDWVGDATAFPREVAEAALAHLSGDAVERAYRRGDALEKRREMMAAWAKFVTAPPARSGNETPKQTEAAGT</sequence>
<evidence type="ECO:0000259" key="7">
    <source>
        <dbReference type="PROSITE" id="PS51900"/>
    </source>
</evidence>
<dbReference type="InterPro" id="IPR010998">
    <property type="entry name" value="Integrase_recombinase_N"/>
</dbReference>
<dbReference type="InterPro" id="IPR002104">
    <property type="entry name" value="Integrase_catalytic"/>
</dbReference>
<evidence type="ECO:0000313" key="9">
    <source>
        <dbReference type="Proteomes" id="UP000464751"/>
    </source>
</evidence>
<evidence type="ECO:0000256" key="2">
    <source>
        <dbReference type="ARBA" id="ARBA00022908"/>
    </source>
</evidence>
<dbReference type="Pfam" id="PF22022">
    <property type="entry name" value="Phage_int_M"/>
    <property type="match status" value="1"/>
</dbReference>
<dbReference type="Gene3D" id="3.30.160.390">
    <property type="entry name" value="Integrase, DNA-binding domain"/>
    <property type="match status" value="1"/>
</dbReference>
<evidence type="ECO:0000256" key="1">
    <source>
        <dbReference type="ARBA" id="ARBA00008857"/>
    </source>
</evidence>
<dbReference type="PROSITE" id="PS51900">
    <property type="entry name" value="CB"/>
    <property type="match status" value="1"/>
</dbReference>
<dbReference type="GO" id="GO:0006310">
    <property type="term" value="P:DNA recombination"/>
    <property type="evidence" value="ECO:0007669"/>
    <property type="project" value="UniProtKB-KW"/>
</dbReference>
<evidence type="ECO:0000313" key="8">
    <source>
        <dbReference type="EMBL" id="QIB35818.1"/>
    </source>
</evidence>
<protein>
    <submittedName>
        <fullName evidence="8">Tyrosine-type recombinase/integrase</fullName>
    </submittedName>
</protein>
<proteinExistence type="inferred from homology"/>
<evidence type="ECO:0000256" key="3">
    <source>
        <dbReference type="ARBA" id="ARBA00023125"/>
    </source>
</evidence>
<dbReference type="InterPro" id="IPR011010">
    <property type="entry name" value="DNA_brk_join_enz"/>
</dbReference>
<keyword evidence="9" id="KW-1185">Reference proteome</keyword>
<dbReference type="PANTHER" id="PTHR30629:SF2">
    <property type="entry name" value="PROPHAGE INTEGRASE INTS-RELATED"/>
    <property type="match status" value="1"/>
</dbReference>
<dbReference type="Proteomes" id="UP000464751">
    <property type="component" value="Chromosome"/>
</dbReference>
<dbReference type="InterPro" id="IPR025166">
    <property type="entry name" value="Integrase_DNA_bind_dom"/>
</dbReference>
<dbReference type="PROSITE" id="PS51898">
    <property type="entry name" value="TYR_RECOMBINASE"/>
    <property type="match status" value="1"/>
</dbReference>
<evidence type="ECO:0000259" key="6">
    <source>
        <dbReference type="PROSITE" id="PS51898"/>
    </source>
</evidence>
<name>A0A6P1YQT5_9HYPH</name>
<dbReference type="GO" id="GO:0003677">
    <property type="term" value="F:DNA binding"/>
    <property type="evidence" value="ECO:0007669"/>
    <property type="project" value="UniProtKB-UniRule"/>
</dbReference>
<keyword evidence="2" id="KW-0229">DNA integration</keyword>
<dbReference type="Gene3D" id="1.10.443.10">
    <property type="entry name" value="Intergrase catalytic core"/>
    <property type="match status" value="1"/>
</dbReference>
<evidence type="ECO:0000256" key="4">
    <source>
        <dbReference type="ARBA" id="ARBA00023172"/>
    </source>
</evidence>
<reference evidence="8 9" key="1">
    <citation type="submission" date="2020-02" db="EMBL/GenBank/DDBJ databases">
        <authorList>
            <person name="Li G."/>
        </authorList>
    </citation>
    <scope>NUCLEOTIDE SEQUENCE [LARGE SCALE GENOMIC DNA]</scope>
    <source>
        <strain evidence="8 9">DSM 102029</strain>
    </source>
</reference>
<dbReference type="InterPro" id="IPR050808">
    <property type="entry name" value="Phage_Integrase"/>
</dbReference>
<dbReference type="InterPro" id="IPR044068">
    <property type="entry name" value="CB"/>
</dbReference>
<keyword evidence="3 5" id="KW-0238">DNA-binding</keyword>
<dbReference type="KEGG" id="apra:G3A50_20450"/>
<dbReference type="GO" id="GO:0015074">
    <property type="term" value="P:DNA integration"/>
    <property type="evidence" value="ECO:0007669"/>
    <property type="project" value="UniProtKB-KW"/>
</dbReference>
<keyword evidence="4" id="KW-0233">DNA recombination</keyword>
<feature type="domain" description="Tyr recombinase" evidence="6">
    <location>
        <begin position="220"/>
        <end position="398"/>
    </location>
</feature>
<dbReference type="Pfam" id="PF00589">
    <property type="entry name" value="Phage_integrase"/>
    <property type="match status" value="1"/>
</dbReference>
<dbReference type="InterPro" id="IPR013762">
    <property type="entry name" value="Integrase-like_cat_sf"/>
</dbReference>
<evidence type="ECO:0000256" key="5">
    <source>
        <dbReference type="PROSITE-ProRule" id="PRU01248"/>
    </source>
</evidence>
<dbReference type="Pfam" id="PF13356">
    <property type="entry name" value="Arm-DNA-bind_3"/>
    <property type="match status" value="1"/>
</dbReference>
<dbReference type="InterPro" id="IPR053876">
    <property type="entry name" value="Phage_int_M"/>
</dbReference>
<feature type="domain" description="Core-binding (CB)" evidence="7">
    <location>
        <begin position="98"/>
        <end position="190"/>
    </location>
</feature>
<dbReference type="Gene3D" id="1.10.150.130">
    <property type="match status" value="1"/>
</dbReference>
<accession>A0A6P1YQT5</accession>
<dbReference type="EMBL" id="CP048630">
    <property type="protein sequence ID" value="QIB35818.1"/>
    <property type="molecule type" value="Genomic_DNA"/>
</dbReference>
<dbReference type="RefSeq" id="WP_163076957.1">
    <property type="nucleotide sequence ID" value="NZ_CP048630.1"/>
</dbReference>
<dbReference type="AlphaFoldDB" id="A0A6P1YQT5"/>